<gene>
    <name evidence="3" type="ORF">L0M14_22270</name>
</gene>
<evidence type="ECO:0000259" key="2">
    <source>
        <dbReference type="Pfam" id="PF00532"/>
    </source>
</evidence>
<reference evidence="3 4" key="1">
    <citation type="journal article" date="2024" name="Int. J. Syst. Evol. Microbiol.">
        <title>Paenibacillus hexagrammi sp. nov., a novel bacterium isolated from the gut content of Hexagrammos agrammus.</title>
        <authorList>
            <person name="Jung H.K."/>
            <person name="Kim D.G."/>
            <person name="Zin H."/>
            <person name="Park J."/>
            <person name="Jung H."/>
            <person name="Kim Y.O."/>
            <person name="Kong H.J."/>
            <person name="Kim J.W."/>
            <person name="Kim Y.S."/>
        </authorList>
    </citation>
    <scope>NUCLEOTIDE SEQUENCE [LARGE SCALE GENOMIC DNA]</scope>
    <source>
        <strain evidence="3 4">YPD9-1</strain>
    </source>
</reference>
<dbReference type="Gene3D" id="3.40.50.2300">
    <property type="match status" value="2"/>
</dbReference>
<sequence>MDREGFKLILCNSGGKPSKELYYFDVLNQNKVAGILGITYNEIESSMNTDIPIVSIDRHFSKSITCVTSDNYNGGRLALRELVKAGVKKPAFLGVVTSVFSETMLRKKGLSMKRKSLGSSILCMKSRTRLWMN</sequence>
<accession>A0ABY3SG14</accession>
<dbReference type="Proteomes" id="UP001649230">
    <property type="component" value="Chromosome"/>
</dbReference>
<proteinExistence type="predicted"/>
<name>A0ABY3SG14_9BACL</name>
<evidence type="ECO:0000256" key="1">
    <source>
        <dbReference type="ARBA" id="ARBA00022491"/>
    </source>
</evidence>
<keyword evidence="4" id="KW-1185">Reference proteome</keyword>
<keyword evidence="1" id="KW-0678">Repressor</keyword>
<dbReference type="Pfam" id="PF00532">
    <property type="entry name" value="Peripla_BP_1"/>
    <property type="match status" value="1"/>
</dbReference>
<dbReference type="InterPro" id="IPR028082">
    <property type="entry name" value="Peripla_BP_I"/>
</dbReference>
<protein>
    <recommendedName>
        <fullName evidence="2">Periplasmic binding protein/LacI sugar binding domain-containing protein</fullName>
    </recommendedName>
</protein>
<dbReference type="SUPFAM" id="SSF53822">
    <property type="entry name" value="Periplasmic binding protein-like I"/>
    <property type="match status" value="1"/>
</dbReference>
<dbReference type="PANTHER" id="PTHR30146:SF95">
    <property type="entry name" value="RIBOSE OPERON REPRESSOR"/>
    <property type="match status" value="1"/>
</dbReference>
<organism evidence="3 4">
    <name type="scientific">Paenibacillus hexagrammi</name>
    <dbReference type="NCBI Taxonomy" id="2908839"/>
    <lineage>
        <taxon>Bacteria</taxon>
        <taxon>Bacillati</taxon>
        <taxon>Bacillota</taxon>
        <taxon>Bacilli</taxon>
        <taxon>Bacillales</taxon>
        <taxon>Paenibacillaceae</taxon>
        <taxon>Paenibacillus</taxon>
    </lineage>
</organism>
<evidence type="ECO:0000313" key="3">
    <source>
        <dbReference type="EMBL" id="UJF32398.1"/>
    </source>
</evidence>
<dbReference type="PANTHER" id="PTHR30146">
    <property type="entry name" value="LACI-RELATED TRANSCRIPTIONAL REPRESSOR"/>
    <property type="match status" value="1"/>
</dbReference>
<evidence type="ECO:0000313" key="4">
    <source>
        <dbReference type="Proteomes" id="UP001649230"/>
    </source>
</evidence>
<dbReference type="InterPro" id="IPR001761">
    <property type="entry name" value="Peripla_BP/Lac1_sug-bd_dom"/>
</dbReference>
<feature type="domain" description="Periplasmic binding protein/LacI sugar binding" evidence="2">
    <location>
        <begin position="4"/>
        <end position="98"/>
    </location>
</feature>
<dbReference type="EMBL" id="CP090978">
    <property type="protein sequence ID" value="UJF32398.1"/>
    <property type="molecule type" value="Genomic_DNA"/>
</dbReference>